<proteinExistence type="predicted"/>
<evidence type="ECO:0000259" key="1">
    <source>
        <dbReference type="Pfam" id="PF06985"/>
    </source>
</evidence>
<dbReference type="GeneID" id="92085443"/>
<accession>A0ABR1WR30</accession>
<organism evidence="2 3">
    <name type="scientific">Apiospora phragmitis</name>
    <dbReference type="NCBI Taxonomy" id="2905665"/>
    <lineage>
        <taxon>Eukaryota</taxon>
        <taxon>Fungi</taxon>
        <taxon>Dikarya</taxon>
        <taxon>Ascomycota</taxon>
        <taxon>Pezizomycotina</taxon>
        <taxon>Sordariomycetes</taxon>
        <taxon>Xylariomycetidae</taxon>
        <taxon>Amphisphaeriales</taxon>
        <taxon>Apiosporaceae</taxon>
        <taxon>Apiospora</taxon>
    </lineage>
</organism>
<dbReference type="InterPro" id="IPR052895">
    <property type="entry name" value="HetReg/Transcr_Mod"/>
</dbReference>
<dbReference type="RefSeq" id="XP_066720521.1">
    <property type="nucleotide sequence ID" value="XM_066852380.1"/>
</dbReference>
<dbReference type="EMBL" id="JAQQWL010000002">
    <property type="protein sequence ID" value="KAK8085997.1"/>
    <property type="molecule type" value="Genomic_DNA"/>
</dbReference>
<dbReference type="Pfam" id="PF06985">
    <property type="entry name" value="HET"/>
    <property type="match status" value="1"/>
</dbReference>
<feature type="domain" description="Heterokaryon incompatibility" evidence="1">
    <location>
        <begin position="46"/>
        <end position="186"/>
    </location>
</feature>
<gene>
    <name evidence="2" type="ORF">PG994_000971</name>
</gene>
<dbReference type="PANTHER" id="PTHR24148">
    <property type="entry name" value="ANKYRIN REPEAT DOMAIN-CONTAINING PROTEIN 39 HOMOLOG-RELATED"/>
    <property type="match status" value="1"/>
</dbReference>
<name>A0ABR1WR30_9PEZI</name>
<evidence type="ECO:0000313" key="3">
    <source>
        <dbReference type="Proteomes" id="UP001480595"/>
    </source>
</evidence>
<comment type="caution">
    <text evidence="2">The sequence shown here is derived from an EMBL/GenBank/DDBJ whole genome shotgun (WGS) entry which is preliminary data.</text>
</comment>
<dbReference type="Proteomes" id="UP001480595">
    <property type="component" value="Unassembled WGS sequence"/>
</dbReference>
<dbReference type="InterPro" id="IPR010730">
    <property type="entry name" value="HET"/>
</dbReference>
<keyword evidence="3" id="KW-1185">Reference proteome</keyword>
<sequence length="591" mass="65744">MAYSYVSLDRSEQVIRLLYITPRKGSAAELHTYQLKHVSLDESPQFETISYCWGDPTPCRTVLIDGKELRLPRSSAAILEQISASSDQARVIWIDAVCVNQTDITERAHQVPLMARIYAQASRNIIYLGQGDAVCSKALEDIRALSREIDGLGADCDGELQTPIDKSALSAFFCLPWFRRVWVVQEVALARSSVCILGDGEIHFLEICQVVFSLFFRFSVISFVAKFDGIIGATVVLMMRGLRFRIASGLPPDLNNVFLISMMTQCTDLRDNVFGVLGLCHDGTAGAGTSSLIAVDYTKPYQQVFRDAARHAIMTTRMTQSDDARLACITRWISHHSMAELHDSTLPSWVPRFDRKMDTDQDGHALVVFCDDEEVAEEQSWSRDLGDPNVLELRGHVLGKVVQISPVFEPDMFSGDLAQLGCQLRTIQSMAPAGRYDHQLGRVLIADTTYQTQPSTPEDWEGLQSMLDCLVKSPGRLTNSLSDDVVADCSINGYGDADVLYYRELVQSCRTRRFIVTDRGDLGLAPRTCQIGDTAAALLVDYGGTPYILHPNEEDGTFKLVGHAYLDGYMPGRKDEAVSKGNINYDWLKMT</sequence>
<dbReference type="Pfam" id="PF26639">
    <property type="entry name" value="Het-6_barrel"/>
    <property type="match status" value="1"/>
</dbReference>
<reference evidence="2 3" key="1">
    <citation type="submission" date="2023-01" db="EMBL/GenBank/DDBJ databases">
        <title>Analysis of 21 Apiospora genomes using comparative genomics revels a genus with tremendous synthesis potential of carbohydrate active enzymes and secondary metabolites.</title>
        <authorList>
            <person name="Sorensen T."/>
        </authorList>
    </citation>
    <scope>NUCLEOTIDE SEQUENCE [LARGE SCALE GENOMIC DNA]</scope>
    <source>
        <strain evidence="2 3">CBS 135458</strain>
    </source>
</reference>
<protein>
    <submittedName>
        <fullName evidence="2">HET-domain-containing protein</fullName>
    </submittedName>
</protein>
<dbReference type="PANTHER" id="PTHR24148:SF73">
    <property type="entry name" value="HET DOMAIN PROTEIN (AFU_ORTHOLOGUE AFUA_8G01020)"/>
    <property type="match status" value="1"/>
</dbReference>
<evidence type="ECO:0000313" key="2">
    <source>
        <dbReference type="EMBL" id="KAK8085997.1"/>
    </source>
</evidence>